<dbReference type="GO" id="GO:0006633">
    <property type="term" value="P:fatty acid biosynthetic process"/>
    <property type="evidence" value="ECO:0007669"/>
    <property type="project" value="EnsemblFungi"/>
</dbReference>
<dbReference type="InterPro" id="IPR038966">
    <property type="entry name" value="TMA17"/>
</dbReference>
<dbReference type="GO" id="GO:0070682">
    <property type="term" value="P:proteasome regulatory particle assembly"/>
    <property type="evidence" value="ECO:0007669"/>
    <property type="project" value="EnsemblFungi"/>
</dbReference>
<protein>
    <recommendedName>
        <fullName evidence="3">Translation machinery-associated protein 17</fullName>
    </recommendedName>
</protein>
<dbReference type="Proteomes" id="UP000002866">
    <property type="component" value="Chromosome 2"/>
</dbReference>
<dbReference type="PANTHER" id="PTHR40422:SF1">
    <property type="entry name" value="TRANSLATION MACHINERY-ASSOCIATED PROTEIN 17"/>
    <property type="match status" value="1"/>
</dbReference>
<dbReference type="STRING" id="1071380.I2H071"/>
<dbReference type="GO" id="GO:0030674">
    <property type="term" value="F:protein-macromolecule adaptor activity"/>
    <property type="evidence" value="ECO:0007669"/>
    <property type="project" value="EnsemblFungi"/>
</dbReference>
<organism evidence="1 2">
    <name type="scientific">Henningerozyma blattae (strain ATCC 34711 / CBS 6284 / DSM 70876 / NBRC 10599 / NRRL Y-10934 / UCD 77-7)</name>
    <name type="common">Yeast</name>
    <name type="synonym">Tetrapisispora blattae</name>
    <dbReference type="NCBI Taxonomy" id="1071380"/>
    <lineage>
        <taxon>Eukaryota</taxon>
        <taxon>Fungi</taxon>
        <taxon>Dikarya</taxon>
        <taxon>Ascomycota</taxon>
        <taxon>Saccharomycotina</taxon>
        <taxon>Saccharomycetes</taxon>
        <taxon>Saccharomycetales</taxon>
        <taxon>Saccharomycetaceae</taxon>
        <taxon>Henningerozyma</taxon>
    </lineage>
</organism>
<keyword evidence="2" id="KW-1185">Reference proteome</keyword>
<reference evidence="1 2" key="1">
    <citation type="journal article" date="2011" name="Proc. Natl. Acad. Sci. U.S.A.">
        <title>Evolutionary erosion of yeast sex chromosomes by mating-type switching accidents.</title>
        <authorList>
            <person name="Gordon J.L."/>
            <person name="Armisen D."/>
            <person name="Proux-Wera E."/>
            <person name="Oheigeartaigh S.S."/>
            <person name="Byrne K.P."/>
            <person name="Wolfe K.H."/>
        </authorList>
    </citation>
    <scope>NUCLEOTIDE SEQUENCE [LARGE SCALE GENOMIC DNA]</scope>
    <source>
        <strain evidence="2">ATCC 34711 / CBS 6284 / DSM 70876 / NBRC 10599 / NRRL Y-10934 / UCD 77-7</strain>
    </source>
</reference>
<evidence type="ECO:0008006" key="3">
    <source>
        <dbReference type="Google" id="ProtNLM"/>
    </source>
</evidence>
<proteinExistence type="predicted"/>
<dbReference type="EMBL" id="HE806317">
    <property type="protein sequence ID" value="CCH59773.1"/>
    <property type="molecule type" value="Genomic_DNA"/>
</dbReference>
<dbReference type="OrthoDB" id="548474at2759"/>
<name>I2H071_HENB6</name>
<dbReference type="InParanoid" id="I2H071"/>
<evidence type="ECO:0000313" key="1">
    <source>
        <dbReference type="EMBL" id="CCH59773.1"/>
    </source>
</evidence>
<sequence length="143" mass="16347">MSTAGGIRKPVRIEDFQLAIKEMASSELVNIRHEIENSIRHLKGSNTRLEQYIKKLQGQEIIDESMGDERLEELDENDIKLFEESIRENQMVLANYDDRITAIDQEFDRRNAKDVPAPSTENVAKAADTASDNVQQIPNTIYL</sequence>
<dbReference type="eggNOG" id="ENOG502S4G9">
    <property type="taxonomic scope" value="Eukaryota"/>
</dbReference>
<dbReference type="FunCoup" id="I2H071">
    <property type="interactions" value="99"/>
</dbReference>
<dbReference type="KEGG" id="tbl:TBLA_0B09560"/>
<dbReference type="AlphaFoldDB" id="I2H071"/>
<evidence type="ECO:0000313" key="2">
    <source>
        <dbReference type="Proteomes" id="UP000002866"/>
    </source>
</evidence>
<dbReference type="GeneID" id="14494225"/>
<dbReference type="GO" id="GO:0008047">
    <property type="term" value="F:enzyme activator activity"/>
    <property type="evidence" value="ECO:0007669"/>
    <property type="project" value="EnsemblFungi"/>
</dbReference>
<dbReference type="RefSeq" id="XP_004179292.1">
    <property type="nucleotide sequence ID" value="XM_004179244.1"/>
</dbReference>
<dbReference type="OMA" id="NAPNSVY"/>
<dbReference type="GO" id="GO:0005835">
    <property type="term" value="C:fatty acid synthase complex"/>
    <property type="evidence" value="ECO:0007669"/>
    <property type="project" value="EnsemblFungi"/>
</dbReference>
<dbReference type="PANTHER" id="PTHR40422">
    <property type="entry name" value="TRANSLATION MACHINERY-ASSOCIATED PROTEIN 17"/>
    <property type="match status" value="1"/>
</dbReference>
<accession>I2H071</accession>
<gene>
    <name evidence="1" type="primary">TBLA0B09560</name>
    <name evidence="1" type="ORF">TBLA_0B09560</name>
</gene>
<dbReference type="HOGENOM" id="CLU_141797_0_0_1"/>